<reference evidence="4" key="2">
    <citation type="submission" date="2021-03" db="UniProtKB">
        <authorList>
            <consortium name="EnsemblPlants"/>
        </authorList>
    </citation>
    <scope>IDENTIFICATION</scope>
</reference>
<feature type="compositionally biased region" description="Low complexity" evidence="1">
    <location>
        <begin position="393"/>
        <end position="404"/>
    </location>
</feature>
<evidence type="ECO:0000259" key="2">
    <source>
        <dbReference type="Pfam" id="PF13976"/>
    </source>
</evidence>
<keyword evidence="5" id="KW-1185">Reference proteome</keyword>
<dbReference type="Pfam" id="PF22936">
    <property type="entry name" value="Pol_BBD"/>
    <property type="match status" value="1"/>
</dbReference>
<dbReference type="InterPro" id="IPR054722">
    <property type="entry name" value="PolX-like_BBD"/>
</dbReference>
<dbReference type="PANTHER" id="PTHR11439:SF498">
    <property type="entry name" value="DNAK FAMILY PROTEIN"/>
    <property type="match status" value="1"/>
</dbReference>
<evidence type="ECO:0000313" key="5">
    <source>
        <dbReference type="Proteomes" id="UP000596660"/>
    </source>
</evidence>
<dbReference type="Proteomes" id="UP000596660">
    <property type="component" value="Unplaced"/>
</dbReference>
<dbReference type="InterPro" id="IPR025724">
    <property type="entry name" value="GAG-pre-integrase_dom"/>
</dbReference>
<dbReference type="CDD" id="cd09272">
    <property type="entry name" value="RNase_HI_RT_Ty1"/>
    <property type="match status" value="1"/>
</dbReference>
<feature type="compositionally biased region" description="Polar residues" evidence="1">
    <location>
        <begin position="405"/>
        <end position="419"/>
    </location>
</feature>
<accession>A0A803LQG4</accession>
<evidence type="ECO:0000256" key="1">
    <source>
        <dbReference type="SAM" id="MobiDB-lite"/>
    </source>
</evidence>
<feature type="domain" description="Retrovirus-related Pol polyprotein from transposon TNT 1-94-like beta-barrel" evidence="3">
    <location>
        <begin position="205"/>
        <end position="280"/>
    </location>
</feature>
<protein>
    <recommendedName>
        <fullName evidence="6">GAG-pre-integrase domain-containing protein</fullName>
    </recommendedName>
</protein>
<feature type="compositionally biased region" description="Low complexity" evidence="1">
    <location>
        <begin position="60"/>
        <end position="75"/>
    </location>
</feature>
<feature type="region of interest" description="Disordered" evidence="1">
    <location>
        <begin position="391"/>
        <end position="419"/>
    </location>
</feature>
<evidence type="ECO:0000313" key="4">
    <source>
        <dbReference type="EnsemblPlants" id="AUR62017193-RA:cds"/>
    </source>
</evidence>
<reference evidence="4" key="1">
    <citation type="journal article" date="2017" name="Nature">
        <title>The genome of Chenopodium quinoa.</title>
        <authorList>
            <person name="Jarvis D.E."/>
            <person name="Ho Y.S."/>
            <person name="Lightfoot D.J."/>
            <person name="Schmoeckel S.M."/>
            <person name="Li B."/>
            <person name="Borm T.J.A."/>
            <person name="Ohyanagi H."/>
            <person name="Mineta K."/>
            <person name="Michell C.T."/>
            <person name="Saber N."/>
            <person name="Kharbatia N.M."/>
            <person name="Rupper R.R."/>
            <person name="Sharp A.R."/>
            <person name="Dally N."/>
            <person name="Boughton B.A."/>
            <person name="Woo Y.H."/>
            <person name="Gao G."/>
            <person name="Schijlen E.G.W.M."/>
            <person name="Guo X."/>
            <person name="Momin A.A."/>
            <person name="Negrao S."/>
            <person name="Al-Babili S."/>
            <person name="Gehring C."/>
            <person name="Roessner U."/>
            <person name="Jung C."/>
            <person name="Murphy K."/>
            <person name="Arold S.T."/>
            <person name="Gojobori T."/>
            <person name="van der Linden C.G."/>
            <person name="van Loo E.N."/>
            <person name="Jellen E.N."/>
            <person name="Maughan P.J."/>
            <person name="Tester M."/>
        </authorList>
    </citation>
    <scope>NUCLEOTIDE SEQUENCE [LARGE SCALE GENOMIC DNA]</scope>
    <source>
        <strain evidence="4">cv. PI 614886</strain>
    </source>
</reference>
<dbReference type="EnsemblPlants" id="AUR62017193-RA">
    <property type="protein sequence ID" value="AUR62017193-RA:cds"/>
    <property type="gene ID" value="AUR62017193"/>
</dbReference>
<organism evidence="4 5">
    <name type="scientific">Chenopodium quinoa</name>
    <name type="common">Quinoa</name>
    <dbReference type="NCBI Taxonomy" id="63459"/>
    <lineage>
        <taxon>Eukaryota</taxon>
        <taxon>Viridiplantae</taxon>
        <taxon>Streptophyta</taxon>
        <taxon>Embryophyta</taxon>
        <taxon>Tracheophyta</taxon>
        <taxon>Spermatophyta</taxon>
        <taxon>Magnoliopsida</taxon>
        <taxon>eudicotyledons</taxon>
        <taxon>Gunneridae</taxon>
        <taxon>Pentapetalae</taxon>
        <taxon>Caryophyllales</taxon>
        <taxon>Chenopodiaceae</taxon>
        <taxon>Chenopodioideae</taxon>
        <taxon>Atripliceae</taxon>
        <taxon>Chenopodium</taxon>
    </lineage>
</organism>
<evidence type="ECO:0000259" key="3">
    <source>
        <dbReference type="Pfam" id="PF22936"/>
    </source>
</evidence>
<sequence>MMHPLPQMTVAYRMLPQEQKHKQLSDLTSSHEIVAFGADRRRYYDNHSRFGNSHNGGYGSYNQGNNKGNYYNSGKSGQGSHTGRQNIGFKRNLNLFCTHCKLSGHTVDRCFKLNGFPPDFKHNPQRKIANMAQGEEAMDDMNMQEDIVTTSFTREEYARIMSAMEEQSTDAKSQSQNNSYSEEKNTNSAYFVGKLCLFSHSNLGWIIDSGATDHICHDLKLFDPYTILDSDENTITIPDGTEVQITHIGTVKLSPTILLRDVLYVPDFQFNLISVHKLSKDMKSNVIFTSDKCIIQDQVLKKEIVLGKLKSGLYYAVEHSQSNLGLHPQTEQHLATAAASSISSNQIDDSVKLWHLRLGHMPFGQIKHVIPLVSQKGIPENICQICPKAKQYTSPTSTSPDTSSNNLSESFNTSSSLPPNTIQDITTILSDQPVHQIESLPPRPRKPPHWMGGYLCHTAVKKVTTAHWCNLVKFNKSPISWKSKKQPTVSKSSSESEYRAMESASAEVTWMVRLLTELGVSNLLPVVLHCDNQLAIHIAKNPVFHERTKHIDIDCHFTREKILEGLIQLTYLPTSSQLADVLTKVLPSAQFKDLLSKLGMTQSLPSLRGVLSNALSQQKVKVVTTTFATSECSWKGNKSLLQVFHLSLF</sequence>
<dbReference type="Pfam" id="PF13976">
    <property type="entry name" value="gag_pre-integrs"/>
    <property type="match status" value="1"/>
</dbReference>
<dbReference type="Gramene" id="AUR62017193-RA">
    <property type="protein sequence ID" value="AUR62017193-RA:cds"/>
    <property type="gene ID" value="AUR62017193"/>
</dbReference>
<feature type="region of interest" description="Disordered" evidence="1">
    <location>
        <begin position="54"/>
        <end position="85"/>
    </location>
</feature>
<dbReference type="AlphaFoldDB" id="A0A803LQG4"/>
<feature type="domain" description="GAG-pre-integrase" evidence="2">
    <location>
        <begin position="337"/>
        <end position="391"/>
    </location>
</feature>
<evidence type="ECO:0008006" key="6">
    <source>
        <dbReference type="Google" id="ProtNLM"/>
    </source>
</evidence>
<proteinExistence type="predicted"/>
<name>A0A803LQG4_CHEQI</name>
<dbReference type="PANTHER" id="PTHR11439">
    <property type="entry name" value="GAG-POL-RELATED RETROTRANSPOSON"/>
    <property type="match status" value="1"/>
</dbReference>